<evidence type="ECO:0008006" key="3">
    <source>
        <dbReference type="Google" id="ProtNLM"/>
    </source>
</evidence>
<dbReference type="EMBL" id="SPSF01000043">
    <property type="protein sequence ID" value="MPQ63955.1"/>
    <property type="molecule type" value="Genomic_DNA"/>
</dbReference>
<protein>
    <recommendedName>
        <fullName evidence="3">Peptidase C-terminal archaeal/bacterial domain-containing protein</fullName>
    </recommendedName>
</protein>
<sequence length="565" mass="61178">MRKKIITSLFILVFLLVQIIVPTNIANAAITQTLTFGSTVTSDIVSSNDQDIYKVVLPTAGKLNIKMITSNNKVNLNLKDDSGNQVLSYYPSLGNGNSSTTWSQDVDLKAGTYYFTVIKYVSGTVNYSLGVNFTGVTTNNVEPNNSPITAQPLTLNSDPLIGFIAANDDQDTYKFTLPMSGRIDVKMLSSIYGVNLNLNDNDGKQIFSNYVGSGSEQSPKTWTQLIDLEAGTYYLSVLKQGTGLLSNNSNTGKYTISVNYAPVNNDDVEPNNGTLTAQPLNLNSNPIIGFISCNDDQNTYKIMLPLDGKINLKIISSIYEVNANLADNDGNQIFSSRVRYGSDATPKTWSQSVYLKAGTYYFSVLKQPLGLLNNNLNTGKYNVAVSADGQPTQSSIPISTMPFSTDAIKISNNPVGALDVVTLNNYLFTDGDKVTIYSDAFSQKTIGVGTINSTQYRTVIYTTEQLAQAGGYVYVTVTSLYKTESSRLGISYNKEAPYTSADLNVMPAGTVLIGTKSYTLEYANNSANSAEISNALVSGGTIYVKNFSGNWIDNLTGKTVDPSNM</sequence>
<dbReference type="Gene3D" id="2.60.120.380">
    <property type="match status" value="3"/>
</dbReference>
<evidence type="ECO:0000313" key="2">
    <source>
        <dbReference type="Proteomes" id="UP000342249"/>
    </source>
</evidence>
<dbReference type="Proteomes" id="UP000342249">
    <property type="component" value="Unassembled WGS sequence"/>
</dbReference>
<proteinExistence type="predicted"/>
<accession>A0A5N7J5C9</accession>
<dbReference type="AlphaFoldDB" id="A0A5N7J5C9"/>
<name>A0A5N7J5C9_9CLOT</name>
<evidence type="ECO:0000313" key="1">
    <source>
        <dbReference type="EMBL" id="MPQ63955.1"/>
    </source>
</evidence>
<dbReference type="RefSeq" id="WP_152753357.1">
    <property type="nucleotide sequence ID" value="NZ_SPSE01000044.1"/>
</dbReference>
<organism evidence="1 2">
    <name type="scientific">Clostridium estertheticum</name>
    <dbReference type="NCBI Taxonomy" id="238834"/>
    <lineage>
        <taxon>Bacteria</taxon>
        <taxon>Bacillati</taxon>
        <taxon>Bacillota</taxon>
        <taxon>Clostridia</taxon>
        <taxon>Eubacteriales</taxon>
        <taxon>Clostridiaceae</taxon>
        <taxon>Clostridium</taxon>
    </lineage>
</organism>
<reference evidence="1 2" key="1">
    <citation type="journal article" date="2019" name="Lett. Appl. Microbiol.">
        <title>A case of 'blown pack' spoilage of vacuum-packaged pork likely associated with Clostridium estertheticum in Canada.</title>
        <authorList>
            <person name="Zhang P."/>
            <person name="Ward P."/>
            <person name="McMullen L.M."/>
            <person name="Yang X."/>
        </authorList>
    </citation>
    <scope>NUCLEOTIDE SEQUENCE [LARGE SCALE GENOMIC DNA]</scope>
    <source>
        <strain evidence="1 2">MA19</strain>
    </source>
</reference>
<comment type="caution">
    <text evidence="1">The sequence shown here is derived from an EMBL/GenBank/DDBJ whole genome shotgun (WGS) entry which is preliminary data.</text>
</comment>
<gene>
    <name evidence="1" type="ORF">E4V82_17810</name>
</gene>
<dbReference type="SUPFAM" id="SSF89260">
    <property type="entry name" value="Collagen-binding domain"/>
    <property type="match status" value="3"/>
</dbReference>